<proteinExistence type="predicted"/>
<dbReference type="RefSeq" id="WP_107684092.1">
    <property type="nucleotide sequence ID" value="NZ_PZKL01000038.1"/>
</dbReference>
<keyword evidence="1" id="KW-0732">Signal</keyword>
<dbReference type="Pfam" id="PF13729">
    <property type="entry name" value="TraF_2"/>
    <property type="match status" value="1"/>
</dbReference>
<protein>
    <recommendedName>
        <fullName evidence="4">Conjugal transfer protein TraF</fullName>
    </recommendedName>
</protein>
<reference evidence="2 3" key="1">
    <citation type="submission" date="2018-03" db="EMBL/GenBank/DDBJ databases">
        <title>Aeromonas veronii whole genome sequencing and analysis.</title>
        <authorList>
            <person name="Xie H."/>
            <person name="Liu T."/>
            <person name="Wang K."/>
        </authorList>
    </citation>
    <scope>NUCLEOTIDE SEQUENCE [LARGE SCALE GENOMIC DNA]</scope>
    <source>
        <strain evidence="2 3">XH.VA.1</strain>
    </source>
</reference>
<gene>
    <name evidence="2" type="ORF">DAA48_16810</name>
</gene>
<dbReference type="Proteomes" id="UP000241986">
    <property type="component" value="Unassembled WGS sequence"/>
</dbReference>
<evidence type="ECO:0000313" key="2">
    <source>
        <dbReference type="EMBL" id="PTH79923.1"/>
    </source>
</evidence>
<evidence type="ECO:0000256" key="1">
    <source>
        <dbReference type="SAM" id="SignalP"/>
    </source>
</evidence>
<feature type="chain" id="PRO_5015691253" description="Conjugal transfer protein TraF" evidence="1">
    <location>
        <begin position="24"/>
        <end position="418"/>
    </location>
</feature>
<sequence>MNKAMSKSVIFIAMAMSVGVVNAKPFDGRQDAMGGTGVSGANYKSGALFNPALVAKYGKDDDLAIILPTVGVEGHDNDDAIQNGKDIKDAYDGLDAMQGLDPTTATDADRQNATDLSNKAASALRSLDGKTVDVEAGVNMVVAIPSETVSVAVHAATYLNAHALANVSENDFETHTDPNTGATVTLPTDKNDLESVAVGYAAATTDIGVTLAKGFNGPFGKQWFGITPKFQRLDVANISSNVAEDDAFENIRDYQTTKNGFNVDLGYATELPYDLVGGIAVKNAIPQKVSAPLSKGIQAEYTVSPVVTTSLTWNPLDSVTMSADLDLTPAKNFTGMAGVKRFDASSDDVQMAAVGAEYNLADWIQIRGGYKQNLVGNKSGMVTAGLGISPFDVFHIDLAGSYGGSSDVGATLQTSLTF</sequence>
<accession>A0A2T4MZD0</accession>
<name>A0A2T4MZD0_AERVE</name>
<dbReference type="InterPro" id="IPR032811">
    <property type="entry name" value="Put_conjugal_transfer"/>
</dbReference>
<dbReference type="SUPFAM" id="SSF56935">
    <property type="entry name" value="Porins"/>
    <property type="match status" value="1"/>
</dbReference>
<organism evidence="2 3">
    <name type="scientific">Aeromonas veronii</name>
    <dbReference type="NCBI Taxonomy" id="654"/>
    <lineage>
        <taxon>Bacteria</taxon>
        <taxon>Pseudomonadati</taxon>
        <taxon>Pseudomonadota</taxon>
        <taxon>Gammaproteobacteria</taxon>
        <taxon>Aeromonadales</taxon>
        <taxon>Aeromonadaceae</taxon>
        <taxon>Aeromonas</taxon>
    </lineage>
</organism>
<comment type="caution">
    <text evidence="2">The sequence shown here is derived from an EMBL/GenBank/DDBJ whole genome shotgun (WGS) entry which is preliminary data.</text>
</comment>
<dbReference type="EMBL" id="PZKL01000038">
    <property type="protein sequence ID" value="PTH79923.1"/>
    <property type="molecule type" value="Genomic_DNA"/>
</dbReference>
<dbReference type="AlphaFoldDB" id="A0A2T4MZD0"/>
<evidence type="ECO:0000313" key="3">
    <source>
        <dbReference type="Proteomes" id="UP000241986"/>
    </source>
</evidence>
<evidence type="ECO:0008006" key="4">
    <source>
        <dbReference type="Google" id="ProtNLM"/>
    </source>
</evidence>
<feature type="signal peptide" evidence="1">
    <location>
        <begin position="1"/>
        <end position="23"/>
    </location>
</feature>
<dbReference type="Gene3D" id="2.40.160.60">
    <property type="entry name" value="Outer membrane protein transport protein (OMPP1/FadL/TodX)"/>
    <property type="match status" value="1"/>
</dbReference>